<dbReference type="OrthoDB" id="1253990at2"/>
<organism evidence="2 3">
    <name type="scientific">Lawsonella clevelandensis</name>
    <dbReference type="NCBI Taxonomy" id="1528099"/>
    <lineage>
        <taxon>Bacteria</taxon>
        <taxon>Bacillati</taxon>
        <taxon>Actinomycetota</taxon>
        <taxon>Actinomycetes</taxon>
        <taxon>Mycobacteriales</taxon>
        <taxon>Lawsonellaceae</taxon>
        <taxon>Lawsonella</taxon>
    </lineage>
</organism>
<sequence length="164" mass="16741">METVLSPLAVATIADLSKRRLTIAAAESLTAGMFCASLASVPGASAVLRGGLVVYATDLKHRLAGVSAATLQKMGPVAEDTAAELAEGARRTCQADIGVGLTGVAGPATQGGHPVGTVFIGVALPQAPVNVRECHFRGSRQDIRQQSVDSALGMVCDLLDQLGY</sequence>
<name>A0A5E3ZWL6_9ACTN</name>
<evidence type="ECO:0000313" key="2">
    <source>
        <dbReference type="EMBL" id="VHN99755.1"/>
    </source>
</evidence>
<dbReference type="InterPro" id="IPR036653">
    <property type="entry name" value="CinA-like_C"/>
</dbReference>
<proteinExistence type="predicted"/>
<dbReference type="GeneID" id="84895540"/>
<dbReference type="Gene3D" id="3.90.950.20">
    <property type="entry name" value="CinA-like"/>
    <property type="match status" value="1"/>
</dbReference>
<dbReference type="RefSeq" id="WP_082345268.1">
    <property type="nucleotide sequence ID" value="NZ_CAJPTR010000009.1"/>
</dbReference>
<protein>
    <submittedName>
        <fullName evidence="2">Competence-damage inducible protein</fullName>
    </submittedName>
</protein>
<evidence type="ECO:0000259" key="1">
    <source>
        <dbReference type="Pfam" id="PF02464"/>
    </source>
</evidence>
<dbReference type="Proteomes" id="UP000324288">
    <property type="component" value="Chromosome"/>
</dbReference>
<evidence type="ECO:0000313" key="3">
    <source>
        <dbReference type="Proteomes" id="UP000324288"/>
    </source>
</evidence>
<dbReference type="AlphaFoldDB" id="A0A5E3ZWL6"/>
<dbReference type="InterPro" id="IPR008136">
    <property type="entry name" value="CinA_C"/>
</dbReference>
<dbReference type="NCBIfam" id="TIGR00199">
    <property type="entry name" value="PncC_domain"/>
    <property type="match status" value="1"/>
</dbReference>
<gene>
    <name evidence="2" type="primary">cinA</name>
    <name evidence="2" type="ORF">LC603019_00189</name>
</gene>
<dbReference type="EMBL" id="LR584267">
    <property type="protein sequence ID" value="VHN99755.1"/>
    <property type="molecule type" value="Genomic_DNA"/>
</dbReference>
<accession>A0A5E3ZWL6</accession>
<reference evidence="2 3" key="1">
    <citation type="submission" date="2019-04" db="EMBL/GenBank/DDBJ databases">
        <authorList>
            <person name="Seth-Smith MB H."/>
            <person name="Seth-Smith H."/>
        </authorList>
    </citation>
    <scope>NUCLEOTIDE SEQUENCE [LARGE SCALE GENOMIC DNA]</scope>
    <source>
        <strain evidence="2">USB-603019</strain>
    </source>
</reference>
<dbReference type="Pfam" id="PF02464">
    <property type="entry name" value="CinA"/>
    <property type="match status" value="1"/>
</dbReference>
<feature type="domain" description="CinA C-terminal" evidence="1">
    <location>
        <begin position="8"/>
        <end position="157"/>
    </location>
</feature>
<keyword evidence="3" id="KW-1185">Reference proteome</keyword>
<dbReference type="SUPFAM" id="SSF142433">
    <property type="entry name" value="CinA-like"/>
    <property type="match status" value="1"/>
</dbReference>